<proteinExistence type="predicted"/>
<dbReference type="EMBL" id="FLAC01000016">
    <property type="protein sequence ID" value="SBM34271.1"/>
    <property type="molecule type" value="Genomic_DNA"/>
</dbReference>
<reference evidence="1 2" key="1">
    <citation type="submission" date="2016-05" db="EMBL/GenBank/DDBJ databases">
        <authorList>
            <consortium name="Pathogen Informatics"/>
        </authorList>
    </citation>
    <scope>NUCLEOTIDE SEQUENCE [LARGE SCALE GENOMIC DNA]</scope>
    <source>
        <strain evidence="1 2">2880STDY5682802</strain>
    </source>
</reference>
<dbReference type="Proteomes" id="UP000078124">
    <property type="component" value="Unassembled WGS sequence"/>
</dbReference>
<dbReference type="AlphaFoldDB" id="A0A8G2A643"/>
<name>A0A8G2A643_RAOPL</name>
<evidence type="ECO:0000313" key="2">
    <source>
        <dbReference type="Proteomes" id="UP000078124"/>
    </source>
</evidence>
<sequence>MNRADLNSIENGMAGVVVRSQNNFHHNGRIIVVGPVSKACQEGCYVC</sequence>
<organism evidence="1 2">
    <name type="scientific">Raoultella planticola</name>
    <name type="common">Klebsiella planticola</name>
    <dbReference type="NCBI Taxonomy" id="575"/>
    <lineage>
        <taxon>Bacteria</taxon>
        <taxon>Pseudomonadati</taxon>
        <taxon>Pseudomonadota</taxon>
        <taxon>Gammaproteobacteria</taxon>
        <taxon>Enterobacterales</taxon>
        <taxon>Enterobacteriaceae</taxon>
        <taxon>Klebsiella/Raoultella group</taxon>
        <taxon>Raoultella</taxon>
    </lineage>
</organism>
<comment type="caution">
    <text evidence="1">The sequence shown here is derived from an EMBL/GenBank/DDBJ whole genome shotgun (WGS) entry which is preliminary data.</text>
</comment>
<protein>
    <submittedName>
        <fullName evidence="1">Uncharacterized protein</fullName>
    </submittedName>
</protein>
<gene>
    <name evidence="1" type="ORF">SAMEA2273876_03797</name>
</gene>
<evidence type="ECO:0000313" key="1">
    <source>
        <dbReference type="EMBL" id="SBM34271.1"/>
    </source>
</evidence>
<accession>A0A8G2A643</accession>